<name>A0A8I3ABN6_9AGAM</name>
<dbReference type="Pfam" id="PF00333">
    <property type="entry name" value="Ribosomal_S5"/>
    <property type="match status" value="1"/>
</dbReference>
<dbReference type="PANTHER" id="PTHR48277:SF1">
    <property type="entry name" value="MITOCHONDRIAL RIBOSOMAL PROTEIN S5"/>
    <property type="match status" value="1"/>
</dbReference>
<dbReference type="GO" id="GO:0003735">
    <property type="term" value="F:structural constituent of ribosome"/>
    <property type="evidence" value="ECO:0007669"/>
    <property type="project" value="UniProtKB-UniRule"/>
</dbReference>
<dbReference type="Pfam" id="PF03719">
    <property type="entry name" value="Ribosomal_S5_C"/>
    <property type="match status" value="1"/>
</dbReference>
<evidence type="ECO:0000256" key="2">
    <source>
        <dbReference type="ARBA" id="ARBA00008945"/>
    </source>
</evidence>
<dbReference type="Gene3D" id="3.30.230.10">
    <property type="match status" value="1"/>
</dbReference>
<dbReference type="InterPro" id="IPR005324">
    <property type="entry name" value="Ribosomal_uS5_C"/>
</dbReference>
<evidence type="ECO:0000256" key="7">
    <source>
        <dbReference type="ARBA" id="ARBA00041606"/>
    </source>
</evidence>
<dbReference type="PANTHER" id="PTHR48277">
    <property type="entry name" value="MITOCHONDRIAL RIBOSOMAL PROTEIN S5"/>
    <property type="match status" value="1"/>
</dbReference>
<dbReference type="GO" id="GO:0005763">
    <property type="term" value="C:mitochondrial small ribosomal subunit"/>
    <property type="evidence" value="ECO:0007669"/>
    <property type="project" value="UniProtKB-ARBA"/>
</dbReference>
<sequence length="280" mass="31216">MQYDKLLDEHSVADFPPTHRAPFANRVIVRNDPSMFIGNFYDTSAQESRDPSRPETLEDRKGIQDEEAEEPDELDDEETMGDIRDTTSESPLTPKQIAKLHIYPLMMRRVTQQTGKGKIHSMSSLVVVGDGNGLVGYGEGKDSEAAVAREKALAKALRSMDYVERFEKRTFWTEIESKFGSTKIILRPRPVGFGLRCNPNIHQVLKAAGIKDASAKVWGSRNPLMVIKGLFRVLQAGHAPLGMGDGVGGGMRRLDKGSGLRNKHAIERDRGRKMVDLRTL</sequence>
<organism evidence="12 13">
    <name type="scientific">Boletus reticuloceps</name>
    <dbReference type="NCBI Taxonomy" id="495285"/>
    <lineage>
        <taxon>Eukaryota</taxon>
        <taxon>Fungi</taxon>
        <taxon>Dikarya</taxon>
        <taxon>Basidiomycota</taxon>
        <taxon>Agaricomycotina</taxon>
        <taxon>Agaricomycetes</taxon>
        <taxon>Agaricomycetidae</taxon>
        <taxon>Boletales</taxon>
        <taxon>Boletineae</taxon>
        <taxon>Boletaceae</taxon>
        <taxon>Boletoideae</taxon>
        <taxon>Boletus</taxon>
    </lineage>
</organism>
<keyword evidence="13" id="KW-1185">Reference proteome</keyword>
<dbReference type="Gene3D" id="3.30.160.20">
    <property type="match status" value="1"/>
</dbReference>
<dbReference type="GO" id="GO:0006412">
    <property type="term" value="P:translation"/>
    <property type="evidence" value="ECO:0007669"/>
    <property type="project" value="InterPro"/>
</dbReference>
<evidence type="ECO:0000313" key="12">
    <source>
        <dbReference type="EMBL" id="KAG6377538.1"/>
    </source>
</evidence>
<keyword evidence="5 8" id="KW-0687">Ribonucleoprotein</keyword>
<dbReference type="InterPro" id="IPR013810">
    <property type="entry name" value="Ribosomal_uS5_N"/>
</dbReference>
<dbReference type="PROSITE" id="PS50881">
    <property type="entry name" value="S5_DSRBD"/>
    <property type="match status" value="1"/>
</dbReference>
<evidence type="ECO:0000313" key="13">
    <source>
        <dbReference type="Proteomes" id="UP000683000"/>
    </source>
</evidence>
<dbReference type="FunFam" id="3.30.230.10:FF:000002">
    <property type="entry name" value="30S ribosomal protein S5"/>
    <property type="match status" value="1"/>
</dbReference>
<comment type="similarity">
    <text evidence="2 9">Belongs to the universal ribosomal protein uS5 family.</text>
</comment>
<dbReference type="EMBL" id="JAGFBS010000009">
    <property type="protein sequence ID" value="KAG6377538.1"/>
    <property type="molecule type" value="Genomic_DNA"/>
</dbReference>
<feature type="region of interest" description="Disordered" evidence="10">
    <location>
        <begin position="42"/>
        <end position="94"/>
    </location>
</feature>
<feature type="domain" description="S5 DRBM" evidence="11">
    <location>
        <begin position="100"/>
        <end position="163"/>
    </location>
</feature>
<keyword evidence="3 8" id="KW-0689">Ribosomal protein</keyword>
<dbReference type="SUPFAM" id="SSF54211">
    <property type="entry name" value="Ribosomal protein S5 domain 2-like"/>
    <property type="match status" value="1"/>
</dbReference>
<dbReference type="GO" id="GO:0005743">
    <property type="term" value="C:mitochondrial inner membrane"/>
    <property type="evidence" value="ECO:0007669"/>
    <property type="project" value="UniProtKB-ARBA"/>
</dbReference>
<evidence type="ECO:0000256" key="5">
    <source>
        <dbReference type="ARBA" id="ARBA00023274"/>
    </source>
</evidence>
<evidence type="ECO:0000256" key="6">
    <source>
        <dbReference type="ARBA" id="ARBA00039335"/>
    </source>
</evidence>
<feature type="compositionally biased region" description="Acidic residues" evidence="10">
    <location>
        <begin position="65"/>
        <end position="80"/>
    </location>
</feature>
<gene>
    <name evidence="12" type="ORF">JVT61DRAFT_15352</name>
</gene>
<dbReference type="AlphaFoldDB" id="A0A8I3ABN6"/>
<reference evidence="12" key="1">
    <citation type="submission" date="2021-03" db="EMBL/GenBank/DDBJ databases">
        <title>Evolutionary innovations through gain and loss of genes in the ectomycorrhizal Boletales.</title>
        <authorList>
            <person name="Wu G."/>
            <person name="Miyauchi S."/>
            <person name="Morin E."/>
            <person name="Yang Z.-L."/>
            <person name="Xu J."/>
            <person name="Martin F.M."/>
        </authorList>
    </citation>
    <scope>NUCLEOTIDE SEQUENCE</scope>
    <source>
        <strain evidence="12">BR01</strain>
    </source>
</reference>
<dbReference type="InterPro" id="IPR000851">
    <property type="entry name" value="Ribosomal_uS5"/>
</dbReference>
<comment type="subcellular location">
    <subcellularLocation>
        <location evidence="1">Mitochondrion</location>
    </subcellularLocation>
</comment>
<evidence type="ECO:0000256" key="1">
    <source>
        <dbReference type="ARBA" id="ARBA00004173"/>
    </source>
</evidence>
<dbReference type="Proteomes" id="UP000683000">
    <property type="component" value="Unassembled WGS sequence"/>
</dbReference>
<dbReference type="FunFam" id="3.30.160.20:FF:000022">
    <property type="entry name" value="28S ribosomal protein S5, mitochondrial"/>
    <property type="match status" value="1"/>
</dbReference>
<dbReference type="InterPro" id="IPR020568">
    <property type="entry name" value="Ribosomal_Su5_D2-typ_SF"/>
</dbReference>
<comment type="caution">
    <text evidence="12">The sequence shown here is derived from an EMBL/GenBank/DDBJ whole genome shotgun (WGS) entry which is preliminary data.</text>
</comment>
<protein>
    <recommendedName>
        <fullName evidence="6">Small ribosomal subunit protein uS5m</fullName>
    </recommendedName>
    <alternativeName>
        <fullName evidence="7">28S ribosomal protein S5, mitochondrial</fullName>
    </alternativeName>
</protein>
<feature type="compositionally biased region" description="Basic and acidic residues" evidence="10">
    <location>
        <begin position="47"/>
        <end position="64"/>
    </location>
</feature>
<proteinExistence type="inferred from homology"/>
<evidence type="ECO:0000259" key="11">
    <source>
        <dbReference type="PROSITE" id="PS50881"/>
    </source>
</evidence>
<evidence type="ECO:0000256" key="8">
    <source>
        <dbReference type="PROSITE-ProRule" id="PRU00268"/>
    </source>
</evidence>
<evidence type="ECO:0000256" key="3">
    <source>
        <dbReference type="ARBA" id="ARBA00022980"/>
    </source>
</evidence>
<dbReference type="SUPFAM" id="SSF54768">
    <property type="entry name" value="dsRNA-binding domain-like"/>
    <property type="match status" value="1"/>
</dbReference>
<dbReference type="OrthoDB" id="309483at2759"/>
<dbReference type="InterPro" id="IPR014721">
    <property type="entry name" value="Ribsml_uS5_D2-typ_fold_subgr"/>
</dbReference>
<evidence type="ECO:0000256" key="10">
    <source>
        <dbReference type="SAM" id="MobiDB-lite"/>
    </source>
</evidence>
<accession>A0A8I3ABN6</accession>
<dbReference type="GO" id="GO:0003723">
    <property type="term" value="F:RNA binding"/>
    <property type="evidence" value="ECO:0007669"/>
    <property type="project" value="InterPro"/>
</dbReference>
<keyword evidence="4" id="KW-0496">Mitochondrion</keyword>
<evidence type="ECO:0000256" key="4">
    <source>
        <dbReference type="ARBA" id="ARBA00023128"/>
    </source>
</evidence>
<evidence type="ECO:0000256" key="9">
    <source>
        <dbReference type="RuleBase" id="RU003823"/>
    </source>
</evidence>